<dbReference type="Proteomes" id="UP001500596">
    <property type="component" value="Unassembled WGS sequence"/>
</dbReference>
<dbReference type="Pfam" id="PF03992">
    <property type="entry name" value="ABM"/>
    <property type="match status" value="1"/>
</dbReference>
<dbReference type="InterPro" id="IPR050744">
    <property type="entry name" value="AI-2_Isomerase_LsrG"/>
</dbReference>
<dbReference type="PANTHER" id="PTHR33336">
    <property type="entry name" value="QUINOL MONOOXYGENASE YGIN-RELATED"/>
    <property type="match status" value="1"/>
</dbReference>
<dbReference type="InterPro" id="IPR011008">
    <property type="entry name" value="Dimeric_a/b-barrel"/>
</dbReference>
<dbReference type="PROSITE" id="PS51725">
    <property type="entry name" value="ABM"/>
    <property type="match status" value="1"/>
</dbReference>
<proteinExistence type="predicted"/>
<reference evidence="2 3" key="1">
    <citation type="journal article" date="2019" name="Int. J. Syst. Evol. Microbiol.">
        <title>The Global Catalogue of Microorganisms (GCM) 10K type strain sequencing project: providing services to taxonomists for standard genome sequencing and annotation.</title>
        <authorList>
            <consortium name="The Broad Institute Genomics Platform"/>
            <consortium name="The Broad Institute Genome Sequencing Center for Infectious Disease"/>
            <person name="Wu L."/>
            <person name="Ma J."/>
        </authorList>
    </citation>
    <scope>NUCLEOTIDE SEQUENCE [LARGE SCALE GENOMIC DNA]</scope>
    <source>
        <strain evidence="2 3">JCM 15575</strain>
    </source>
</reference>
<organism evidence="2 3">
    <name type="scientific">Microbacterium lacus</name>
    <dbReference type="NCBI Taxonomy" id="415217"/>
    <lineage>
        <taxon>Bacteria</taxon>
        <taxon>Bacillati</taxon>
        <taxon>Actinomycetota</taxon>
        <taxon>Actinomycetes</taxon>
        <taxon>Micrococcales</taxon>
        <taxon>Microbacteriaceae</taxon>
        <taxon>Microbacterium</taxon>
    </lineage>
</organism>
<sequence length="98" mass="11148">MSFTVVATWRAKPGEEGHIREVLSAMTTLSRAETGCIHYQAHVSATDPAEFMLYEQYVDSRAYDAHKSSDHFQAIVVNDALDHLTERTVRTFETIDWS</sequence>
<feature type="domain" description="ABM" evidence="1">
    <location>
        <begin position="3"/>
        <end position="92"/>
    </location>
</feature>
<evidence type="ECO:0000313" key="2">
    <source>
        <dbReference type="EMBL" id="GAA1679773.1"/>
    </source>
</evidence>
<evidence type="ECO:0000259" key="1">
    <source>
        <dbReference type="PROSITE" id="PS51725"/>
    </source>
</evidence>
<keyword evidence="3" id="KW-1185">Reference proteome</keyword>
<dbReference type="PANTHER" id="PTHR33336:SF15">
    <property type="entry name" value="ABM DOMAIN-CONTAINING PROTEIN"/>
    <property type="match status" value="1"/>
</dbReference>
<dbReference type="SUPFAM" id="SSF54909">
    <property type="entry name" value="Dimeric alpha+beta barrel"/>
    <property type="match status" value="1"/>
</dbReference>
<evidence type="ECO:0000313" key="3">
    <source>
        <dbReference type="Proteomes" id="UP001500596"/>
    </source>
</evidence>
<name>A0ABN2H1I5_9MICO</name>
<comment type="caution">
    <text evidence="2">The sequence shown here is derived from an EMBL/GenBank/DDBJ whole genome shotgun (WGS) entry which is preliminary data.</text>
</comment>
<dbReference type="Gene3D" id="3.30.70.100">
    <property type="match status" value="1"/>
</dbReference>
<dbReference type="RefSeq" id="WP_344054991.1">
    <property type="nucleotide sequence ID" value="NZ_BAAAPK010000001.1"/>
</dbReference>
<dbReference type="InterPro" id="IPR007138">
    <property type="entry name" value="ABM_dom"/>
</dbReference>
<accession>A0ABN2H1I5</accession>
<dbReference type="EMBL" id="BAAAPK010000001">
    <property type="protein sequence ID" value="GAA1679773.1"/>
    <property type="molecule type" value="Genomic_DNA"/>
</dbReference>
<protein>
    <recommendedName>
        <fullName evidence="1">ABM domain-containing protein</fullName>
    </recommendedName>
</protein>
<gene>
    <name evidence="2" type="ORF">GCM10009807_24600</name>
</gene>